<dbReference type="Pfam" id="PF01311">
    <property type="entry name" value="Bac_export_1"/>
    <property type="match status" value="1"/>
</dbReference>
<feature type="transmembrane region" description="Helical" evidence="7">
    <location>
        <begin position="229"/>
        <end position="249"/>
    </location>
</feature>
<dbReference type="InterPro" id="IPR002010">
    <property type="entry name" value="T3SS_IM_R"/>
</dbReference>
<comment type="caution">
    <text evidence="8">The sequence shown here is derived from an EMBL/GenBank/DDBJ whole genome shotgun (WGS) entry which is preliminary data.</text>
</comment>
<dbReference type="GO" id="GO:0005886">
    <property type="term" value="C:plasma membrane"/>
    <property type="evidence" value="ECO:0007669"/>
    <property type="project" value="UniProtKB-SubCell"/>
</dbReference>
<evidence type="ECO:0000313" key="8">
    <source>
        <dbReference type="EMBL" id="PCI75112.1"/>
    </source>
</evidence>
<feature type="transmembrane region" description="Helical" evidence="7">
    <location>
        <begin position="85"/>
        <end position="112"/>
    </location>
</feature>
<keyword evidence="4 7" id="KW-0812">Transmembrane</keyword>
<feature type="transmembrane region" description="Helical" evidence="7">
    <location>
        <begin position="12"/>
        <end position="38"/>
    </location>
</feature>
<comment type="subcellular location">
    <subcellularLocation>
        <location evidence="1">Cell membrane</location>
        <topology evidence="1">Multi-pass membrane protein</topology>
    </subcellularLocation>
</comment>
<protein>
    <submittedName>
        <fullName evidence="8">Type III secretion protein</fullName>
    </submittedName>
</protein>
<evidence type="ECO:0000256" key="7">
    <source>
        <dbReference type="SAM" id="Phobius"/>
    </source>
</evidence>
<evidence type="ECO:0000256" key="2">
    <source>
        <dbReference type="ARBA" id="ARBA00009772"/>
    </source>
</evidence>
<gene>
    <name evidence="8" type="ORF">COB21_06005</name>
</gene>
<reference evidence="9" key="1">
    <citation type="submission" date="2017-08" db="EMBL/GenBank/DDBJ databases">
        <title>A dynamic microbial community with high functional redundancy inhabits the cold, oxic subseafloor aquifer.</title>
        <authorList>
            <person name="Tully B.J."/>
            <person name="Wheat C.G."/>
            <person name="Glazer B.T."/>
            <person name="Huber J.A."/>
        </authorList>
    </citation>
    <scope>NUCLEOTIDE SEQUENCE [LARGE SCALE GENOMIC DNA]</scope>
</reference>
<proteinExistence type="inferred from homology"/>
<accession>A0A2A4WXD3</accession>
<keyword evidence="3" id="KW-1003">Cell membrane</keyword>
<name>A0A2A4WXD3_UNCAE</name>
<feature type="transmembrane region" description="Helical" evidence="7">
    <location>
        <begin position="50"/>
        <end position="73"/>
    </location>
</feature>
<dbReference type="PRINTS" id="PR00953">
    <property type="entry name" value="TYPE3IMRPROT"/>
</dbReference>
<organism evidence="8 9">
    <name type="scientific">Aerophobetes bacterium</name>
    <dbReference type="NCBI Taxonomy" id="2030807"/>
    <lineage>
        <taxon>Bacteria</taxon>
        <taxon>Candidatus Aerophobota</taxon>
    </lineage>
</organism>
<dbReference type="AlphaFoldDB" id="A0A2A4WXD3"/>
<comment type="similarity">
    <text evidence="2">Belongs to the FliR/MopE/SpaR family.</text>
</comment>
<dbReference type="EMBL" id="NVUK01000056">
    <property type="protein sequence ID" value="PCI75112.1"/>
    <property type="molecule type" value="Genomic_DNA"/>
</dbReference>
<dbReference type="PANTHER" id="PTHR30065:SF1">
    <property type="entry name" value="SURFACE PRESENTATION OF ANTIGENS PROTEIN SPAR"/>
    <property type="match status" value="1"/>
</dbReference>
<evidence type="ECO:0000256" key="1">
    <source>
        <dbReference type="ARBA" id="ARBA00004651"/>
    </source>
</evidence>
<dbReference type="PANTHER" id="PTHR30065">
    <property type="entry name" value="FLAGELLAR BIOSYNTHETIC PROTEIN FLIR"/>
    <property type="match status" value="1"/>
</dbReference>
<keyword evidence="5 7" id="KW-1133">Transmembrane helix</keyword>
<evidence type="ECO:0000313" key="9">
    <source>
        <dbReference type="Proteomes" id="UP000218775"/>
    </source>
</evidence>
<dbReference type="GO" id="GO:0006605">
    <property type="term" value="P:protein targeting"/>
    <property type="evidence" value="ECO:0007669"/>
    <property type="project" value="InterPro"/>
</dbReference>
<feature type="transmembrane region" description="Helical" evidence="7">
    <location>
        <begin position="133"/>
        <end position="153"/>
    </location>
</feature>
<sequence>MSYLDILSKIDHSWWGLLAIFVLSLMRLAPIMAIVPFLGKGVAPIMGRVALMLSLAVTFLPFIASHITTPVAFDIAFVQYSLKELVVGFVIGFFMTIPFLMAQTGGTIIDYLRGASIMRSQDPTMKSQSSPIGTFYNFMLILVFFQMNGPFIFFDALIKSYQLIPLTSFFNPELLHMKNAFWSQCFEIVTQVVTIGLQLSAPCLVAILMAELFLGIANRLAPQVQVSMLGMPLKSFLGIGVMWAGWFFILKQFSRHSYSWLHTVEHIIYQMKTMLF</sequence>
<evidence type="ECO:0000256" key="5">
    <source>
        <dbReference type="ARBA" id="ARBA00022989"/>
    </source>
</evidence>
<evidence type="ECO:0000256" key="3">
    <source>
        <dbReference type="ARBA" id="ARBA00022475"/>
    </source>
</evidence>
<evidence type="ECO:0000256" key="4">
    <source>
        <dbReference type="ARBA" id="ARBA00022692"/>
    </source>
</evidence>
<keyword evidence="6 7" id="KW-0472">Membrane</keyword>
<dbReference type="Proteomes" id="UP000218775">
    <property type="component" value="Unassembled WGS sequence"/>
</dbReference>
<evidence type="ECO:0000256" key="6">
    <source>
        <dbReference type="ARBA" id="ARBA00023136"/>
    </source>
</evidence>